<dbReference type="AlphaFoldDB" id="A0A8J4H930"/>
<dbReference type="SUPFAM" id="SSF53822">
    <property type="entry name" value="Periplasmic binding protein-like I"/>
    <property type="match status" value="2"/>
</dbReference>
<dbReference type="PROSITE" id="PS00356">
    <property type="entry name" value="HTH_LACI_1"/>
    <property type="match status" value="1"/>
</dbReference>
<feature type="domain" description="HTH cro/C1-type" evidence="5">
    <location>
        <begin position="6"/>
        <end position="51"/>
    </location>
</feature>
<keyword evidence="1" id="KW-0805">Transcription regulation</keyword>
<evidence type="ECO:0000256" key="3">
    <source>
        <dbReference type="ARBA" id="ARBA00023163"/>
    </source>
</evidence>
<comment type="caution">
    <text evidence="6">The sequence shown here is derived from an EMBL/GenBank/DDBJ whole genome shotgun (WGS) entry which is preliminary data.</text>
</comment>
<dbReference type="CDD" id="cd01392">
    <property type="entry name" value="HTH_LacI"/>
    <property type="match status" value="1"/>
</dbReference>
<keyword evidence="2" id="KW-0238">DNA-binding</keyword>
<dbReference type="InterPro" id="IPR025997">
    <property type="entry name" value="SBP_2_dom"/>
</dbReference>
<dbReference type="Pfam" id="PF00356">
    <property type="entry name" value="LacI"/>
    <property type="match status" value="1"/>
</dbReference>
<evidence type="ECO:0000313" key="7">
    <source>
        <dbReference type="Proteomes" id="UP000677918"/>
    </source>
</evidence>
<dbReference type="Gene3D" id="3.40.50.2300">
    <property type="match status" value="4"/>
</dbReference>
<protein>
    <recommendedName>
        <fullName evidence="8">LacI family DNA-binding transcriptional regulator</fullName>
    </recommendedName>
</protein>
<dbReference type="Gene3D" id="1.10.260.40">
    <property type="entry name" value="lambda repressor-like DNA-binding domains"/>
    <property type="match status" value="1"/>
</dbReference>
<dbReference type="InterPro" id="IPR010982">
    <property type="entry name" value="Lambda_DNA-bd_dom_sf"/>
</dbReference>
<dbReference type="EMBL" id="BOVK01000087">
    <property type="protein sequence ID" value="GIQ71423.1"/>
    <property type="molecule type" value="Genomic_DNA"/>
</dbReference>
<keyword evidence="3" id="KW-0804">Transcription</keyword>
<evidence type="ECO:0000256" key="2">
    <source>
        <dbReference type="ARBA" id="ARBA00023125"/>
    </source>
</evidence>
<dbReference type="Proteomes" id="UP000677918">
    <property type="component" value="Unassembled WGS sequence"/>
</dbReference>
<name>A0A8J4H930_9BACL</name>
<dbReference type="CDD" id="cd06267">
    <property type="entry name" value="PBP1_LacI_sugar_binding-like"/>
    <property type="match status" value="1"/>
</dbReference>
<dbReference type="PROSITE" id="PS50943">
    <property type="entry name" value="HTH_CROC1"/>
    <property type="match status" value="1"/>
</dbReference>
<dbReference type="Pfam" id="PF13407">
    <property type="entry name" value="Peripla_BP_4"/>
    <property type="match status" value="1"/>
</dbReference>
<reference evidence="6" key="1">
    <citation type="submission" date="2021-04" db="EMBL/GenBank/DDBJ databases">
        <title>Draft genome sequence of Xylanibacillus composti strain K13.</title>
        <authorList>
            <person name="Uke A."/>
            <person name="Chhe C."/>
            <person name="Baramee S."/>
            <person name="Kosugi A."/>
        </authorList>
    </citation>
    <scope>NUCLEOTIDE SEQUENCE</scope>
    <source>
        <strain evidence="6">K13</strain>
    </source>
</reference>
<accession>A0A8J4H930</accession>
<dbReference type="GO" id="GO:0000976">
    <property type="term" value="F:transcription cis-regulatory region binding"/>
    <property type="evidence" value="ECO:0007669"/>
    <property type="project" value="TreeGrafter"/>
</dbReference>
<evidence type="ECO:0000259" key="5">
    <source>
        <dbReference type="PROSITE" id="PS50943"/>
    </source>
</evidence>
<dbReference type="PROSITE" id="PS50932">
    <property type="entry name" value="HTH_LACI_2"/>
    <property type="match status" value="1"/>
</dbReference>
<dbReference type="GO" id="GO:0003700">
    <property type="term" value="F:DNA-binding transcription factor activity"/>
    <property type="evidence" value="ECO:0007669"/>
    <property type="project" value="TreeGrafter"/>
</dbReference>
<organism evidence="6 7">
    <name type="scientific">Xylanibacillus composti</name>
    <dbReference type="NCBI Taxonomy" id="1572762"/>
    <lineage>
        <taxon>Bacteria</taxon>
        <taxon>Bacillati</taxon>
        <taxon>Bacillota</taxon>
        <taxon>Bacilli</taxon>
        <taxon>Bacillales</taxon>
        <taxon>Paenibacillaceae</taxon>
        <taxon>Xylanibacillus</taxon>
    </lineage>
</organism>
<dbReference type="InterPro" id="IPR046335">
    <property type="entry name" value="LacI/GalR-like_sensor"/>
</dbReference>
<keyword evidence="7" id="KW-1185">Reference proteome</keyword>
<dbReference type="PANTHER" id="PTHR30146">
    <property type="entry name" value="LACI-RELATED TRANSCRIPTIONAL REPRESSOR"/>
    <property type="match status" value="1"/>
</dbReference>
<dbReference type="CDD" id="cd06316">
    <property type="entry name" value="PBP1_ABC_sugar_binding-like"/>
    <property type="match status" value="1"/>
</dbReference>
<evidence type="ECO:0000313" key="6">
    <source>
        <dbReference type="EMBL" id="GIQ71423.1"/>
    </source>
</evidence>
<dbReference type="InterPro" id="IPR028082">
    <property type="entry name" value="Peripla_BP_I"/>
</dbReference>
<evidence type="ECO:0000256" key="1">
    <source>
        <dbReference type="ARBA" id="ARBA00023015"/>
    </source>
</evidence>
<feature type="domain" description="HTH lacI-type" evidence="4">
    <location>
        <begin position="6"/>
        <end position="48"/>
    </location>
</feature>
<evidence type="ECO:0000259" key="4">
    <source>
        <dbReference type="PROSITE" id="PS50932"/>
    </source>
</evidence>
<dbReference type="Pfam" id="PF13377">
    <property type="entry name" value="Peripla_BP_3"/>
    <property type="match status" value="1"/>
</dbReference>
<sequence>MGDQEMSIKEIAKRAGVSVATVSHVINKTRYVSPELTERVMEAIRESGSHIRERHKKAVRSNTVLCLVENLEYSFYTEMIKGIKKQAAREEFEIAVLHAWDRALVREFIRVKKPAGVIAVPDRNSDEFYKLKELNVPTVWVGAVKTMGTGNIILDHYENAYTAAYHLLKSGHDRVCFIREPGKGAVQQLQLEGFQDAMQKYGIPSDSRIIAEVDENGKLDKKTIEALLLHAERPTAIVSADTKATMQLYKLFVSNGIQCPEDISLVSLQDFELSDMLSPALTTIAFDPLEAGELSFAKLMAKLEDDEEGPEDTKLTCKLNIRSSTRSIGRGPLGEKAENPEVLELSAADKERIKSGTYTAAISFHYSGMAWSRLHEKGIRDVFDELGIRVLVVTDAHFDPELQVKQHESIVALGPDVLISIPTDEKRTAHSYRQVVNSGSKLVLIGNTPDGFERKDYASCISVNEMENGQIAGRILGEQLTEQKKRNIGLLVHGAPFFATKQRDTAVEQVLFEEFPGLHIAAIERFVEKNKAYDVCMDMIRRYPEIEGLYVSWEGPALEALRALKDLNRTDISVVTADLDYEIAANMAMGGPVKGLSAQRPYEQGRATALAAANALLGKEIPSFIGVTPYRITSENLLAGWQDVLHERPSPEIVAGITALQSRESVAEENKIRQPDSH</sequence>
<gene>
    <name evidence="6" type="ORF">XYCOK13_42470</name>
</gene>
<evidence type="ECO:0008006" key="8">
    <source>
        <dbReference type="Google" id="ProtNLM"/>
    </source>
</evidence>
<dbReference type="SMART" id="SM00354">
    <property type="entry name" value="HTH_LACI"/>
    <property type="match status" value="1"/>
</dbReference>
<proteinExistence type="predicted"/>
<dbReference type="SUPFAM" id="SSF47413">
    <property type="entry name" value="lambda repressor-like DNA-binding domains"/>
    <property type="match status" value="1"/>
</dbReference>
<dbReference type="PANTHER" id="PTHR30146:SF109">
    <property type="entry name" value="HTH-TYPE TRANSCRIPTIONAL REGULATOR GALS"/>
    <property type="match status" value="1"/>
</dbReference>
<dbReference type="InterPro" id="IPR001387">
    <property type="entry name" value="Cro/C1-type_HTH"/>
</dbReference>
<dbReference type="InterPro" id="IPR000843">
    <property type="entry name" value="HTH_LacI"/>
</dbReference>